<dbReference type="Pfam" id="PF00950">
    <property type="entry name" value="ABC-3"/>
    <property type="match status" value="1"/>
</dbReference>
<name>A0A1G2LSK4_9BACT</name>
<dbReference type="InterPro" id="IPR037294">
    <property type="entry name" value="ABC_BtuC-like"/>
</dbReference>
<evidence type="ECO:0000256" key="1">
    <source>
        <dbReference type="ARBA" id="ARBA00004141"/>
    </source>
</evidence>
<dbReference type="EMBL" id="MHQZ01000024">
    <property type="protein sequence ID" value="OHA13771.1"/>
    <property type="molecule type" value="Genomic_DNA"/>
</dbReference>
<feature type="transmembrane region" description="Helical" evidence="7">
    <location>
        <begin position="164"/>
        <end position="182"/>
    </location>
</feature>
<keyword evidence="3 6" id="KW-0812">Transmembrane</keyword>
<feature type="transmembrane region" description="Helical" evidence="7">
    <location>
        <begin position="87"/>
        <end position="105"/>
    </location>
</feature>
<feature type="transmembrane region" description="Helical" evidence="7">
    <location>
        <begin position="188"/>
        <end position="205"/>
    </location>
</feature>
<evidence type="ECO:0000256" key="2">
    <source>
        <dbReference type="ARBA" id="ARBA00008034"/>
    </source>
</evidence>
<dbReference type="InterPro" id="IPR001626">
    <property type="entry name" value="ABC_TroCD"/>
</dbReference>
<comment type="caution">
    <text evidence="8">The sequence shown here is derived from an EMBL/GenBank/DDBJ whole genome shotgun (WGS) entry which is preliminary data.</text>
</comment>
<keyword evidence="5 7" id="KW-0472">Membrane</keyword>
<protein>
    <recommendedName>
        <fullName evidence="10">ABC transporter</fullName>
    </recommendedName>
</protein>
<reference evidence="8 9" key="1">
    <citation type="journal article" date="2016" name="Nat. Commun.">
        <title>Thousands of microbial genomes shed light on interconnected biogeochemical processes in an aquifer system.</title>
        <authorList>
            <person name="Anantharaman K."/>
            <person name="Brown C.T."/>
            <person name="Hug L.A."/>
            <person name="Sharon I."/>
            <person name="Castelle C.J."/>
            <person name="Probst A.J."/>
            <person name="Thomas B.C."/>
            <person name="Singh A."/>
            <person name="Wilkins M.J."/>
            <person name="Karaoz U."/>
            <person name="Brodie E.L."/>
            <person name="Williams K.H."/>
            <person name="Hubbard S.S."/>
            <person name="Banfield J.F."/>
        </authorList>
    </citation>
    <scope>NUCLEOTIDE SEQUENCE [LARGE SCALE GENOMIC DNA]</scope>
</reference>
<dbReference type="SUPFAM" id="SSF81345">
    <property type="entry name" value="ABC transporter involved in vitamin B12 uptake, BtuC"/>
    <property type="match status" value="1"/>
</dbReference>
<feature type="transmembrane region" description="Helical" evidence="7">
    <location>
        <begin position="212"/>
        <end position="229"/>
    </location>
</feature>
<dbReference type="GO" id="GO:0043190">
    <property type="term" value="C:ATP-binding cassette (ABC) transporter complex"/>
    <property type="evidence" value="ECO:0007669"/>
    <property type="project" value="InterPro"/>
</dbReference>
<dbReference type="Proteomes" id="UP000178302">
    <property type="component" value="Unassembled WGS sequence"/>
</dbReference>
<evidence type="ECO:0000256" key="5">
    <source>
        <dbReference type="ARBA" id="ARBA00023136"/>
    </source>
</evidence>
<dbReference type="AlphaFoldDB" id="A0A1G2LSK4"/>
<evidence type="ECO:0000256" key="4">
    <source>
        <dbReference type="ARBA" id="ARBA00022989"/>
    </source>
</evidence>
<dbReference type="Gene3D" id="1.10.3470.10">
    <property type="entry name" value="ABC transporter involved in vitamin B12 uptake, BtuC"/>
    <property type="match status" value="1"/>
</dbReference>
<dbReference type="PANTHER" id="PTHR30477:SF0">
    <property type="entry name" value="METAL TRANSPORT SYSTEM MEMBRANE PROTEIN TM_0125-RELATED"/>
    <property type="match status" value="1"/>
</dbReference>
<evidence type="ECO:0000313" key="8">
    <source>
        <dbReference type="EMBL" id="OHA13771.1"/>
    </source>
</evidence>
<evidence type="ECO:0000256" key="7">
    <source>
        <dbReference type="SAM" id="Phobius"/>
    </source>
</evidence>
<dbReference type="GO" id="GO:0010043">
    <property type="term" value="P:response to zinc ion"/>
    <property type="evidence" value="ECO:0007669"/>
    <property type="project" value="TreeGrafter"/>
</dbReference>
<evidence type="ECO:0000256" key="3">
    <source>
        <dbReference type="ARBA" id="ARBA00022692"/>
    </source>
</evidence>
<keyword evidence="4 7" id="KW-1133">Transmembrane helix</keyword>
<dbReference type="GO" id="GO:0055085">
    <property type="term" value="P:transmembrane transport"/>
    <property type="evidence" value="ECO:0007669"/>
    <property type="project" value="InterPro"/>
</dbReference>
<feature type="transmembrane region" description="Helical" evidence="7">
    <location>
        <begin position="125"/>
        <end position="143"/>
    </location>
</feature>
<proteinExistence type="inferred from homology"/>
<evidence type="ECO:0008006" key="10">
    <source>
        <dbReference type="Google" id="ProtNLM"/>
    </source>
</evidence>
<keyword evidence="6" id="KW-0813">Transport</keyword>
<feature type="transmembrane region" description="Helical" evidence="7">
    <location>
        <begin position="51"/>
        <end position="75"/>
    </location>
</feature>
<accession>A0A1G2LSK4</accession>
<comment type="subcellular location">
    <subcellularLocation>
        <location evidence="6">Cell membrane</location>
        <topology evidence="6">Multi-pass membrane protein</topology>
    </subcellularLocation>
    <subcellularLocation>
        <location evidence="1">Membrane</location>
        <topology evidence="1">Multi-pass membrane protein</topology>
    </subcellularLocation>
</comment>
<organism evidence="8 9">
    <name type="scientific">Candidatus Tagabacteria bacterium RIFCSPLOWO2_01_FULL_39_11</name>
    <dbReference type="NCBI Taxonomy" id="1802295"/>
    <lineage>
        <taxon>Bacteria</taxon>
        <taxon>Candidatus Tagaibacteriota</taxon>
    </lineage>
</organism>
<feature type="transmembrane region" description="Helical" evidence="7">
    <location>
        <begin position="235"/>
        <end position="256"/>
    </location>
</feature>
<evidence type="ECO:0000313" key="9">
    <source>
        <dbReference type="Proteomes" id="UP000178302"/>
    </source>
</evidence>
<evidence type="ECO:0000256" key="6">
    <source>
        <dbReference type="RuleBase" id="RU003943"/>
    </source>
</evidence>
<feature type="transmembrane region" description="Helical" evidence="7">
    <location>
        <begin position="9"/>
        <end position="31"/>
    </location>
</feature>
<sequence length="258" mass="28031">MSIFFESNFLIYASGALIALAGSFLGVFVISRKMALVSDALSHVALPGVGIALLLGIDIFWGALAFLMTSLFLVNKIKSKTRLSEETLVGIIFTFSIAIGVLLLPGEELLESLFGDIDALGQNDFWIILAGAILIIIFSFKFFREFSLVSFSEDWARIQKINVPFMNFLFFSLLALSVAIGIKLIGALLMSSLLIIPAAASLNISRNFFQTTIISVIFGVVGMIAGLYFTSIFPAIPSGPAVVLVEILFFGLSFLFKK</sequence>
<comment type="similarity">
    <text evidence="2 6">Belongs to the ABC-3 integral membrane protein family.</text>
</comment>
<dbReference type="PANTHER" id="PTHR30477">
    <property type="entry name" value="ABC-TRANSPORTER METAL-BINDING PROTEIN"/>
    <property type="match status" value="1"/>
</dbReference>
<gene>
    <name evidence="8" type="ORF">A2909_02000</name>
</gene>